<evidence type="ECO:0000259" key="3">
    <source>
        <dbReference type="Pfam" id="PF07584"/>
    </source>
</evidence>
<proteinExistence type="predicted"/>
<dbReference type="PANTHER" id="PTHR37464">
    <property type="entry name" value="BLL2463 PROTEIN"/>
    <property type="match status" value="1"/>
</dbReference>
<dbReference type="PANTHER" id="PTHR37464:SF1">
    <property type="entry name" value="BLL2463 PROTEIN"/>
    <property type="match status" value="1"/>
</dbReference>
<dbReference type="Proteomes" id="UP000272117">
    <property type="component" value="Unassembled WGS sequence"/>
</dbReference>
<gene>
    <name evidence="4" type="ORF">EFB08_16700</name>
</gene>
<feature type="compositionally biased region" description="Polar residues" evidence="1">
    <location>
        <begin position="123"/>
        <end position="141"/>
    </location>
</feature>
<dbReference type="EMBL" id="RJJD01000012">
    <property type="protein sequence ID" value="RNI24475.1"/>
    <property type="molecule type" value="Genomic_DNA"/>
</dbReference>
<keyword evidence="2" id="KW-1133">Transmembrane helix</keyword>
<dbReference type="Pfam" id="PF07584">
    <property type="entry name" value="BatA"/>
    <property type="match status" value="1"/>
</dbReference>
<keyword evidence="2" id="KW-0472">Membrane</keyword>
<sequence>MLPLISGTAIAATLLIFIHFFGLRLRQKLDFSHIQFLTALISRTRSVRKINNYLLLLLRLVFITAALGAFLLFLFQSRKNVAVSPAQTSVFIDTSWSMQSASSEKGNTKAEIALAAASDIQKGVSTSSGGQNRQINRQDSVSLPEGGTSFSSSQEIIDGIEENSRSTTTYLFSDFQKSTYPVEMLKGLPKKQAITLVSLTSPNISNIYIDSVWLEQPILMPQSLAGLAVRLGGSQLGKSTQVKVSASEGEQLLGATQVLLDPAQKATAHFKIPLSKAEAREITFSVEDPTTSFDNQYFIVLPQPSTVHLKVNRASGANDPIMQAYKAEPAFTFSGDAKSESGLWIIDIPSSGGTASLATAIKTWVEKGGSVLLIPGASTQQASLSFLASIGLRGISQENQELGAKPLKQPDLSDTFFRQIFEKEVKNMKMPDAKPVLRWHSSFHTILRFTDNSPFLSTFRVGNGNIHLFASPITSSSPLVAHPLFVPVLYQLALSTNSGKTVLSHQPGSGSISLPLENQEASKNPYALRFGDQTFIPDQRVRQDQLFMTLPKDVSKPGFYEVVRDGKPLSKIALNVPRAESRLEGYTVEELKEIMADHGENVRVVEPQERMSLQKQLQKETSNQSLWKYCLILCFLCLVMEAVILSTKKSGSPI</sequence>
<feature type="transmembrane region" description="Helical" evidence="2">
    <location>
        <begin position="53"/>
        <end position="75"/>
    </location>
</feature>
<dbReference type="AlphaFoldDB" id="A0A3M9MH03"/>
<feature type="transmembrane region" description="Helical" evidence="2">
    <location>
        <begin position="6"/>
        <end position="25"/>
    </location>
</feature>
<accession>A0A3M9MH03</accession>
<organism evidence="4 5">
    <name type="scientific">Rufibacter latericius</name>
    <dbReference type="NCBI Taxonomy" id="2487040"/>
    <lineage>
        <taxon>Bacteria</taxon>
        <taxon>Pseudomonadati</taxon>
        <taxon>Bacteroidota</taxon>
        <taxon>Cytophagia</taxon>
        <taxon>Cytophagales</taxon>
        <taxon>Hymenobacteraceae</taxon>
        <taxon>Rufibacter</taxon>
    </lineage>
</organism>
<feature type="domain" description="Aerotolerance regulator N-terminal" evidence="3">
    <location>
        <begin position="8"/>
        <end position="69"/>
    </location>
</feature>
<keyword evidence="2" id="KW-0812">Transmembrane</keyword>
<dbReference type="NCBIfam" id="TIGR02226">
    <property type="entry name" value="two_anch"/>
    <property type="match status" value="1"/>
</dbReference>
<evidence type="ECO:0000313" key="4">
    <source>
        <dbReference type="EMBL" id="RNI24475.1"/>
    </source>
</evidence>
<reference evidence="4 5" key="1">
    <citation type="submission" date="2018-11" db="EMBL/GenBank/DDBJ databases">
        <title>Rufibacter latericius sp. nov., isolated from water in Baiyang Lake.</title>
        <authorList>
            <person name="Yang Y."/>
        </authorList>
    </citation>
    <scope>NUCLEOTIDE SEQUENCE [LARGE SCALE GENOMIC DNA]</scope>
    <source>
        <strain evidence="4 5">R-22-1c-1</strain>
    </source>
</reference>
<dbReference type="InterPro" id="IPR011933">
    <property type="entry name" value="Double_TM_dom"/>
</dbReference>
<keyword evidence="5" id="KW-1185">Reference proteome</keyword>
<name>A0A3M9MH03_9BACT</name>
<feature type="region of interest" description="Disordered" evidence="1">
    <location>
        <begin position="123"/>
        <end position="151"/>
    </location>
</feature>
<evidence type="ECO:0000256" key="2">
    <source>
        <dbReference type="SAM" id="Phobius"/>
    </source>
</evidence>
<evidence type="ECO:0000313" key="5">
    <source>
        <dbReference type="Proteomes" id="UP000272117"/>
    </source>
</evidence>
<dbReference type="OrthoDB" id="9810200at2"/>
<comment type="caution">
    <text evidence="4">The sequence shown here is derived from an EMBL/GenBank/DDBJ whole genome shotgun (WGS) entry which is preliminary data.</text>
</comment>
<protein>
    <recommendedName>
        <fullName evidence="3">Aerotolerance regulator N-terminal domain-containing protein</fullName>
    </recommendedName>
</protein>
<evidence type="ECO:0000256" key="1">
    <source>
        <dbReference type="SAM" id="MobiDB-lite"/>
    </source>
</evidence>
<dbReference type="InterPro" id="IPR024163">
    <property type="entry name" value="Aerotolerance_reg_N"/>
</dbReference>